<feature type="compositionally biased region" description="Basic and acidic residues" evidence="1">
    <location>
        <begin position="12"/>
        <end position="25"/>
    </location>
</feature>
<gene>
    <name evidence="2" type="ORF">PoB_005373000</name>
</gene>
<keyword evidence="3" id="KW-1185">Reference proteome</keyword>
<reference evidence="2 3" key="1">
    <citation type="journal article" date="2021" name="Elife">
        <title>Chloroplast acquisition without the gene transfer in kleptoplastic sea slugs, Plakobranchus ocellatus.</title>
        <authorList>
            <person name="Maeda T."/>
            <person name="Takahashi S."/>
            <person name="Yoshida T."/>
            <person name="Shimamura S."/>
            <person name="Takaki Y."/>
            <person name="Nagai Y."/>
            <person name="Toyoda A."/>
            <person name="Suzuki Y."/>
            <person name="Arimoto A."/>
            <person name="Ishii H."/>
            <person name="Satoh N."/>
            <person name="Nishiyama T."/>
            <person name="Hasebe M."/>
            <person name="Maruyama T."/>
            <person name="Minagawa J."/>
            <person name="Obokata J."/>
            <person name="Shigenobu S."/>
        </authorList>
    </citation>
    <scope>NUCLEOTIDE SEQUENCE [LARGE SCALE GENOMIC DNA]</scope>
</reference>
<protein>
    <submittedName>
        <fullName evidence="2">Uncharacterized protein</fullName>
    </submittedName>
</protein>
<evidence type="ECO:0000313" key="2">
    <source>
        <dbReference type="EMBL" id="GFO27225.1"/>
    </source>
</evidence>
<organism evidence="2 3">
    <name type="scientific">Plakobranchus ocellatus</name>
    <dbReference type="NCBI Taxonomy" id="259542"/>
    <lineage>
        <taxon>Eukaryota</taxon>
        <taxon>Metazoa</taxon>
        <taxon>Spiralia</taxon>
        <taxon>Lophotrochozoa</taxon>
        <taxon>Mollusca</taxon>
        <taxon>Gastropoda</taxon>
        <taxon>Heterobranchia</taxon>
        <taxon>Euthyneura</taxon>
        <taxon>Panpulmonata</taxon>
        <taxon>Sacoglossa</taxon>
        <taxon>Placobranchoidea</taxon>
        <taxon>Plakobranchidae</taxon>
        <taxon>Plakobranchus</taxon>
    </lineage>
</organism>
<dbReference type="Proteomes" id="UP000735302">
    <property type="component" value="Unassembled WGS sequence"/>
</dbReference>
<comment type="caution">
    <text evidence="2">The sequence shown here is derived from an EMBL/GenBank/DDBJ whole genome shotgun (WGS) entry which is preliminary data.</text>
</comment>
<feature type="region of interest" description="Disordered" evidence="1">
    <location>
        <begin position="1"/>
        <end position="33"/>
    </location>
</feature>
<sequence>MRRSCGARLGKGKGEKKDPPSLDKSVEEDDQKTDVVLGPSLTKPLVERSVTPGWAWGTTLADESATG</sequence>
<proteinExistence type="predicted"/>
<accession>A0AAV4C705</accession>
<dbReference type="AlphaFoldDB" id="A0AAV4C705"/>
<evidence type="ECO:0000256" key="1">
    <source>
        <dbReference type="SAM" id="MobiDB-lite"/>
    </source>
</evidence>
<name>A0AAV4C705_9GAST</name>
<dbReference type="EMBL" id="BLXT01005898">
    <property type="protein sequence ID" value="GFO27225.1"/>
    <property type="molecule type" value="Genomic_DNA"/>
</dbReference>
<evidence type="ECO:0000313" key="3">
    <source>
        <dbReference type="Proteomes" id="UP000735302"/>
    </source>
</evidence>